<protein>
    <recommendedName>
        <fullName evidence="6">Polysaccharide chain length determinant N-terminal domain-containing protein</fullName>
    </recommendedName>
</protein>
<feature type="coiled-coil region" evidence="1">
    <location>
        <begin position="534"/>
        <end position="561"/>
    </location>
</feature>
<evidence type="ECO:0000256" key="2">
    <source>
        <dbReference type="SAM" id="MobiDB-lite"/>
    </source>
</evidence>
<dbReference type="PANTHER" id="PTHR32309">
    <property type="entry name" value="TYROSINE-PROTEIN KINASE"/>
    <property type="match status" value="1"/>
</dbReference>
<comment type="caution">
    <text evidence="4">The sequence shown here is derived from an EMBL/GenBank/DDBJ whole genome shotgun (WGS) entry which is preliminary data.</text>
</comment>
<dbReference type="InterPro" id="IPR050445">
    <property type="entry name" value="Bact_polysacc_biosynth/exp"/>
</dbReference>
<proteinExistence type="predicted"/>
<dbReference type="EMBL" id="QQNB01000001">
    <property type="protein sequence ID" value="RDE06304.1"/>
    <property type="molecule type" value="Genomic_DNA"/>
</dbReference>
<evidence type="ECO:0008006" key="6">
    <source>
        <dbReference type="Google" id="ProtNLM"/>
    </source>
</evidence>
<dbReference type="Proteomes" id="UP000253918">
    <property type="component" value="Unassembled WGS sequence"/>
</dbReference>
<dbReference type="PANTHER" id="PTHR32309:SF13">
    <property type="entry name" value="FERRIC ENTEROBACTIN TRANSPORT PROTEIN FEPE"/>
    <property type="match status" value="1"/>
</dbReference>
<dbReference type="GO" id="GO:0005886">
    <property type="term" value="C:plasma membrane"/>
    <property type="evidence" value="ECO:0007669"/>
    <property type="project" value="TreeGrafter"/>
</dbReference>
<gene>
    <name evidence="4" type="ORF">DVW87_00810</name>
</gene>
<feature type="compositionally biased region" description="Basic and acidic residues" evidence="2">
    <location>
        <begin position="111"/>
        <end position="128"/>
    </location>
</feature>
<feature type="compositionally biased region" description="Low complexity" evidence="2">
    <location>
        <begin position="96"/>
        <end position="108"/>
    </location>
</feature>
<sequence>MPSLAASAHGSHSHRPHRGRGYRRDHRRRCRPRLRRLRRGQSGRDRARCPRLAISCAALLLRRSAGGRATARQPDRPAAADRQPGSRLRHLGAVEPGRCGPLPVGGRPVRPRSDVDRGCRTQRRDARQLRRVAAGRRAAGRKPAAGRPGRQPAGLPRRRRAADASGPDRDRAGQDRETGRRVLQHLRGAGRQDLSGRGCTMVSRDMLIALRTRWKLVLATLVVVLAFALAWLATAERTYIARSSLLFDDRGPSGSLQDTPVNQDSRAVVGTQADILRSEAVARRVIRDQNLTDDPRLRREWRQQAPAGISIQRWLTSKLLAQLDVQPEKDTNVLAIRFRSDDPVFAARMANAFASAFVAMRLEISTGPAKQYAAWFQQRTDEVRRNLERAQSAVTAFQNSHGMVDGNALALEADRLSSLSTQLASAESGAADLRARAGTQVLQSPDVQSAGVIEALRQQVATADAKVNELATTHGDAHPALVALRNERDTLRAKLTSETAAAGRSLRVASAAASSREGELKRLVGQQRGRMLAMTGNQAQLEKLQNEVNTAQRAYEAVTQRLNIMRLQTGLPTTNVQQVDRATPPLLPASPVVPLLLLFALLGGTALGIVLVILLELARPLVRTSGGLADALGVPVLGSFALATASHSKGRF</sequence>
<dbReference type="OrthoDB" id="230260at2"/>
<dbReference type="GO" id="GO:0004713">
    <property type="term" value="F:protein tyrosine kinase activity"/>
    <property type="evidence" value="ECO:0007669"/>
    <property type="project" value="TreeGrafter"/>
</dbReference>
<evidence type="ECO:0000313" key="5">
    <source>
        <dbReference type="Proteomes" id="UP000253918"/>
    </source>
</evidence>
<evidence type="ECO:0000256" key="1">
    <source>
        <dbReference type="SAM" id="Coils"/>
    </source>
</evidence>
<dbReference type="AlphaFoldDB" id="A0A369VV93"/>
<evidence type="ECO:0000256" key="3">
    <source>
        <dbReference type="SAM" id="Phobius"/>
    </source>
</evidence>
<feature type="region of interest" description="Disordered" evidence="2">
    <location>
        <begin position="1"/>
        <end position="46"/>
    </location>
</feature>
<keyword evidence="3" id="KW-1133">Transmembrane helix</keyword>
<keyword evidence="1" id="KW-0175">Coiled coil</keyword>
<keyword evidence="3" id="KW-0472">Membrane</keyword>
<accession>A0A369VV93</accession>
<feature type="region of interest" description="Disordered" evidence="2">
    <location>
        <begin position="66"/>
        <end position="179"/>
    </location>
</feature>
<feature type="compositionally biased region" description="Low complexity" evidence="2">
    <location>
        <begin position="141"/>
        <end position="155"/>
    </location>
</feature>
<feature type="transmembrane region" description="Helical" evidence="3">
    <location>
        <begin position="592"/>
        <end position="615"/>
    </location>
</feature>
<name>A0A369VV93_9SPHN</name>
<keyword evidence="5" id="KW-1185">Reference proteome</keyword>
<feature type="compositionally biased region" description="Basic and acidic residues" evidence="2">
    <location>
        <begin position="166"/>
        <end position="179"/>
    </location>
</feature>
<feature type="compositionally biased region" description="Basic residues" evidence="2">
    <location>
        <begin position="129"/>
        <end position="140"/>
    </location>
</feature>
<feature type="compositionally biased region" description="Basic residues" evidence="2">
    <location>
        <begin position="11"/>
        <end position="41"/>
    </location>
</feature>
<evidence type="ECO:0000313" key="4">
    <source>
        <dbReference type="EMBL" id="RDE06304.1"/>
    </source>
</evidence>
<feature type="transmembrane region" description="Helical" evidence="3">
    <location>
        <begin position="214"/>
        <end position="233"/>
    </location>
</feature>
<keyword evidence="3" id="KW-0812">Transmembrane</keyword>
<organism evidence="4 5">
    <name type="scientific">Sphingomonas aracearum</name>
    <dbReference type="NCBI Taxonomy" id="2283317"/>
    <lineage>
        <taxon>Bacteria</taxon>
        <taxon>Pseudomonadati</taxon>
        <taxon>Pseudomonadota</taxon>
        <taxon>Alphaproteobacteria</taxon>
        <taxon>Sphingomonadales</taxon>
        <taxon>Sphingomonadaceae</taxon>
        <taxon>Sphingomonas</taxon>
    </lineage>
</organism>
<feature type="compositionally biased region" description="Low complexity" evidence="2">
    <location>
        <begin position="1"/>
        <end position="10"/>
    </location>
</feature>
<reference evidence="4 5" key="1">
    <citation type="submission" date="2018-07" db="EMBL/GenBank/DDBJ databases">
        <title>a novel species of Sphingomonas isolated from the rhizosphere soil of Araceae plant.</title>
        <authorList>
            <person name="Zhiyong W."/>
            <person name="Qinglan Z."/>
            <person name="Zhiwei F."/>
            <person name="Ding X."/>
            <person name="Gejiao W."/>
            <person name="Shixue Z."/>
        </authorList>
    </citation>
    <scope>NUCLEOTIDE SEQUENCE [LARGE SCALE GENOMIC DNA]</scope>
    <source>
        <strain evidence="4 5">WZY 27</strain>
    </source>
</reference>